<keyword evidence="3 4" id="KW-0067">ATP-binding</keyword>
<dbReference type="GO" id="GO:0005524">
    <property type="term" value="F:ATP binding"/>
    <property type="evidence" value="ECO:0007669"/>
    <property type="project" value="UniProtKB-KW"/>
</dbReference>
<dbReference type="STRING" id="313596.RB2501_07820"/>
<evidence type="ECO:0000256" key="2">
    <source>
        <dbReference type="ARBA" id="ARBA00022741"/>
    </source>
</evidence>
<feature type="binding site" evidence="4">
    <location>
        <begin position="3"/>
        <end position="7"/>
    </location>
    <ligand>
        <name>ATP</name>
        <dbReference type="ChEBI" id="CHEBI:30616"/>
    </ligand>
</feature>
<dbReference type="AlphaFoldDB" id="A4CIN4"/>
<dbReference type="Proteomes" id="UP000009049">
    <property type="component" value="Chromosome"/>
</dbReference>
<dbReference type="HOGENOM" id="CLU_066245_0_2_10"/>
<reference evidence="6 7" key="1">
    <citation type="journal article" date="2009" name="J. Bacteriol.">
        <title>Complete genome sequence of Robiginitalea biformata HTCC2501.</title>
        <authorList>
            <person name="Oh H.M."/>
            <person name="Giovannoni S.J."/>
            <person name="Lee K."/>
            <person name="Ferriera S."/>
            <person name="Johnson J."/>
            <person name="Cho J.C."/>
        </authorList>
    </citation>
    <scope>NUCLEOTIDE SEQUENCE [LARGE SCALE GENOMIC DNA]</scope>
    <source>
        <strain evidence="7">ATCC BAA-864 / HTCC2501 / KCTC 12146</strain>
    </source>
</reference>
<dbReference type="GO" id="GO:0030272">
    <property type="term" value="F:5-formyltetrahydrofolate cyclo-ligase activity"/>
    <property type="evidence" value="ECO:0007669"/>
    <property type="project" value="UniProtKB-EC"/>
</dbReference>
<accession>A4CIN4</accession>
<gene>
    <name evidence="6" type="ordered locus">RB2501_07820</name>
</gene>
<dbReference type="GO" id="GO:0035999">
    <property type="term" value="P:tetrahydrofolate interconversion"/>
    <property type="evidence" value="ECO:0007669"/>
    <property type="project" value="TreeGrafter"/>
</dbReference>
<proteinExistence type="inferred from homology"/>
<sequence length="186" mass="21138">MLKNELRLNFLQLRQNLADTTYQAASKAIAERVFHLPVSGKTRFHLFLPIRSKKEIDTAYLQAELRKRGKEIVIPRVVGKGELKHYLTTPETRFITSPWGIPEPEGAEEVPPESLDVVFIPLLAFDAGGHRVGYGGGYYDRFLQHCREDALRIGLSFFGPVPAIEDLHDGDLQMHYAVTPETIYEF</sequence>
<keyword evidence="2 4" id="KW-0547">Nucleotide-binding</keyword>
<evidence type="ECO:0000256" key="3">
    <source>
        <dbReference type="ARBA" id="ARBA00022840"/>
    </source>
</evidence>
<dbReference type="PANTHER" id="PTHR23407:SF1">
    <property type="entry name" value="5-FORMYLTETRAHYDROFOLATE CYCLO-LIGASE"/>
    <property type="match status" value="1"/>
</dbReference>
<dbReference type="GO" id="GO:0046872">
    <property type="term" value="F:metal ion binding"/>
    <property type="evidence" value="ECO:0007669"/>
    <property type="project" value="UniProtKB-KW"/>
</dbReference>
<dbReference type="PIRSF" id="PIRSF006806">
    <property type="entry name" value="FTHF_cligase"/>
    <property type="match status" value="1"/>
</dbReference>
<evidence type="ECO:0000256" key="4">
    <source>
        <dbReference type="PIRSR" id="PIRSR006806-1"/>
    </source>
</evidence>
<dbReference type="EMBL" id="CP001712">
    <property type="protein sequence ID" value="EAR16792.1"/>
    <property type="molecule type" value="Genomic_DNA"/>
</dbReference>
<comment type="cofactor">
    <cofactor evidence="5">
        <name>Mg(2+)</name>
        <dbReference type="ChEBI" id="CHEBI:18420"/>
    </cofactor>
</comment>
<dbReference type="InterPro" id="IPR002698">
    <property type="entry name" value="FTHF_cligase"/>
</dbReference>
<feature type="binding site" evidence="4">
    <location>
        <begin position="131"/>
        <end position="139"/>
    </location>
    <ligand>
        <name>ATP</name>
        <dbReference type="ChEBI" id="CHEBI:30616"/>
    </ligand>
</feature>
<organism evidence="6 7">
    <name type="scientific">Robiginitalea biformata (strain ATCC BAA-864 / DSM 15991 / KCTC 12146 / HTCC2501)</name>
    <dbReference type="NCBI Taxonomy" id="313596"/>
    <lineage>
        <taxon>Bacteria</taxon>
        <taxon>Pseudomonadati</taxon>
        <taxon>Bacteroidota</taxon>
        <taxon>Flavobacteriia</taxon>
        <taxon>Flavobacteriales</taxon>
        <taxon>Flavobacteriaceae</taxon>
        <taxon>Robiginitalea</taxon>
    </lineage>
</organism>
<evidence type="ECO:0000313" key="6">
    <source>
        <dbReference type="EMBL" id="EAR16792.1"/>
    </source>
</evidence>
<dbReference type="GO" id="GO:0009396">
    <property type="term" value="P:folic acid-containing compound biosynthetic process"/>
    <property type="evidence" value="ECO:0007669"/>
    <property type="project" value="TreeGrafter"/>
</dbReference>
<dbReference type="SUPFAM" id="SSF100950">
    <property type="entry name" value="NagB/RpiA/CoA transferase-like"/>
    <property type="match status" value="1"/>
</dbReference>
<dbReference type="RefSeq" id="WP_015753548.1">
    <property type="nucleotide sequence ID" value="NC_013222.1"/>
</dbReference>
<comment type="similarity">
    <text evidence="1 5">Belongs to the 5-formyltetrahydrofolate cyclo-ligase family.</text>
</comment>
<protein>
    <recommendedName>
        <fullName evidence="5">5-formyltetrahydrofolate cyclo-ligase</fullName>
        <ecNumber evidence="5">6.3.3.2</ecNumber>
    </recommendedName>
</protein>
<dbReference type="InterPro" id="IPR037171">
    <property type="entry name" value="NagB/RpiA_transferase-like"/>
</dbReference>
<feature type="binding site" evidence="4">
    <location>
        <position position="48"/>
    </location>
    <ligand>
        <name>substrate</name>
    </ligand>
</feature>
<dbReference type="Pfam" id="PF01812">
    <property type="entry name" value="5-FTHF_cyc-lig"/>
    <property type="match status" value="1"/>
</dbReference>
<feature type="binding site" evidence="4">
    <location>
        <position position="55"/>
    </location>
    <ligand>
        <name>substrate</name>
    </ligand>
</feature>
<dbReference type="InterPro" id="IPR024185">
    <property type="entry name" value="FTHF_cligase-like_sf"/>
</dbReference>
<dbReference type="eggNOG" id="COG0212">
    <property type="taxonomic scope" value="Bacteria"/>
</dbReference>
<dbReference type="EC" id="6.3.3.2" evidence="5"/>
<keyword evidence="5" id="KW-0479">Metal-binding</keyword>
<dbReference type="NCBIfam" id="TIGR02727">
    <property type="entry name" value="MTHFS_bact"/>
    <property type="match status" value="1"/>
</dbReference>
<keyword evidence="5" id="KW-0460">Magnesium</keyword>
<keyword evidence="7" id="KW-1185">Reference proteome</keyword>
<evidence type="ECO:0000256" key="5">
    <source>
        <dbReference type="RuleBase" id="RU361279"/>
    </source>
</evidence>
<name>A4CIN4_ROBBH</name>
<dbReference type="PANTHER" id="PTHR23407">
    <property type="entry name" value="ATPASE INHIBITOR/5-FORMYLTETRAHYDROFOLATE CYCLO-LIGASE"/>
    <property type="match status" value="1"/>
</dbReference>
<comment type="catalytic activity">
    <reaction evidence="5">
        <text>(6S)-5-formyl-5,6,7,8-tetrahydrofolate + ATP = (6R)-5,10-methenyltetrahydrofolate + ADP + phosphate</text>
        <dbReference type="Rhea" id="RHEA:10488"/>
        <dbReference type="ChEBI" id="CHEBI:30616"/>
        <dbReference type="ChEBI" id="CHEBI:43474"/>
        <dbReference type="ChEBI" id="CHEBI:57455"/>
        <dbReference type="ChEBI" id="CHEBI:57457"/>
        <dbReference type="ChEBI" id="CHEBI:456216"/>
        <dbReference type="EC" id="6.3.3.2"/>
    </reaction>
</comment>
<dbReference type="Gene3D" id="3.40.50.10420">
    <property type="entry name" value="NagB/RpiA/CoA transferase-like"/>
    <property type="match status" value="1"/>
</dbReference>
<dbReference type="KEGG" id="rbi:RB2501_07820"/>
<evidence type="ECO:0000256" key="1">
    <source>
        <dbReference type="ARBA" id="ARBA00010638"/>
    </source>
</evidence>
<dbReference type="OrthoDB" id="9801938at2"/>
<evidence type="ECO:0000313" key="7">
    <source>
        <dbReference type="Proteomes" id="UP000009049"/>
    </source>
</evidence>